<accession>A0A167CAE1</accession>
<dbReference type="Proteomes" id="UP000076587">
    <property type="component" value="Unassembled WGS sequence"/>
</dbReference>
<reference evidence="1 2" key="1">
    <citation type="submission" date="2013-07" db="EMBL/GenBank/DDBJ databases">
        <title>Comparative Genomic and Metabolomic Analysis of Twelve Strains of Pseudoalteromonas luteoviolacea.</title>
        <authorList>
            <person name="Vynne N.G."/>
            <person name="Mansson M."/>
            <person name="Gram L."/>
        </authorList>
    </citation>
    <scope>NUCLEOTIDE SEQUENCE [LARGE SCALE GENOMIC DNA]</scope>
    <source>
        <strain evidence="1 2">NCIMB 1942</strain>
    </source>
</reference>
<sequence length="94" mass="10685">MLQSLFKSALNIQVRYGKYLNTVHPVRKLGIDAYIIQLKSGGCMFSKQSSPTTWIMTVSSTLYTRQLKFLVLTNVQWPSLNQSRQVPTTDTNDS</sequence>
<gene>
    <name evidence="1" type="ORF">N482_09725</name>
</gene>
<comment type="caution">
    <text evidence="1">The sequence shown here is derived from an EMBL/GenBank/DDBJ whole genome shotgun (WGS) entry which is preliminary data.</text>
</comment>
<name>A0A167CAE1_9GAMM</name>
<dbReference type="EMBL" id="AUXT01000154">
    <property type="protein sequence ID" value="KZN47428.1"/>
    <property type="molecule type" value="Genomic_DNA"/>
</dbReference>
<evidence type="ECO:0000313" key="2">
    <source>
        <dbReference type="Proteomes" id="UP000076587"/>
    </source>
</evidence>
<proteinExistence type="predicted"/>
<organism evidence="1 2">
    <name type="scientific">Pseudoalteromonas luteoviolacea NCIMB 1942</name>
    <dbReference type="NCBI Taxonomy" id="1365253"/>
    <lineage>
        <taxon>Bacteria</taxon>
        <taxon>Pseudomonadati</taxon>
        <taxon>Pseudomonadota</taxon>
        <taxon>Gammaproteobacteria</taxon>
        <taxon>Alteromonadales</taxon>
        <taxon>Pseudoalteromonadaceae</taxon>
        <taxon>Pseudoalteromonas</taxon>
    </lineage>
</organism>
<protein>
    <submittedName>
        <fullName evidence="1">Uncharacterized protein</fullName>
    </submittedName>
</protein>
<dbReference type="PATRIC" id="fig|1365253.3.peg.2368"/>
<dbReference type="AlphaFoldDB" id="A0A167CAE1"/>
<evidence type="ECO:0000313" key="1">
    <source>
        <dbReference type="EMBL" id="KZN47428.1"/>
    </source>
</evidence>